<sequence length="303" mass="32178">MAAFTGAPRLEEVAEGVHAFLQPDGGWCLNNAGLVVDGGSALLIDTAATEARAGRLRELVAGTAPQLPRLLVNTHSHGDHTFGNHLFPEAVVVAAERTRQEAIRTGLHLTGLWPDVDWGAVEPAAPQVTFAEELTLHVGEQEVRLRAFGPAHSSCDTVVWLPERQVLFAGDLVMNAVTPFVLTGSVSGLRDAVARLRALDAVTVVPGHGPVGGPELLETTERYLAWLLDVAKAGLAGGLDPLEAARAADLGEFADFLDTERLVPNLYRAYGELRGGRPEDFAGIDEMVRGMAELHGGFPACHA</sequence>
<dbReference type="PANTHER" id="PTHR42951">
    <property type="entry name" value="METALLO-BETA-LACTAMASE DOMAIN-CONTAINING"/>
    <property type="match status" value="1"/>
</dbReference>
<accession>A0ABU2V642</accession>
<dbReference type="EMBL" id="JAVREZ010000003">
    <property type="protein sequence ID" value="MDT0481026.1"/>
    <property type="molecule type" value="Genomic_DNA"/>
</dbReference>
<dbReference type="InterPro" id="IPR036866">
    <property type="entry name" value="RibonucZ/Hydroxyglut_hydro"/>
</dbReference>
<evidence type="ECO:0000313" key="3">
    <source>
        <dbReference type="Proteomes" id="UP001183824"/>
    </source>
</evidence>
<evidence type="ECO:0000313" key="2">
    <source>
        <dbReference type="EMBL" id="MDT0481026.1"/>
    </source>
</evidence>
<dbReference type="Proteomes" id="UP001183824">
    <property type="component" value="Unassembled WGS sequence"/>
</dbReference>
<dbReference type="InterPro" id="IPR001279">
    <property type="entry name" value="Metallo-B-lactamas"/>
</dbReference>
<dbReference type="SMART" id="SM00849">
    <property type="entry name" value="Lactamase_B"/>
    <property type="match status" value="1"/>
</dbReference>
<dbReference type="SUPFAM" id="SSF56281">
    <property type="entry name" value="Metallo-hydrolase/oxidoreductase"/>
    <property type="match status" value="1"/>
</dbReference>
<feature type="domain" description="Metallo-beta-lactamase" evidence="1">
    <location>
        <begin position="29"/>
        <end position="208"/>
    </location>
</feature>
<reference evidence="3" key="1">
    <citation type="submission" date="2023-07" db="EMBL/GenBank/DDBJ databases">
        <title>30 novel species of actinomycetes from the DSMZ collection.</title>
        <authorList>
            <person name="Nouioui I."/>
        </authorList>
    </citation>
    <scope>NUCLEOTIDE SEQUENCE [LARGE SCALE GENOMIC DNA]</scope>
    <source>
        <strain evidence="3">DSM 41640</strain>
    </source>
</reference>
<comment type="caution">
    <text evidence="2">The sequence shown here is derived from an EMBL/GenBank/DDBJ whole genome shotgun (WGS) entry which is preliminary data.</text>
</comment>
<gene>
    <name evidence="2" type="ORF">RNB18_12650</name>
</gene>
<name>A0ABU2V642_9ACTN</name>
<proteinExistence type="predicted"/>
<dbReference type="Pfam" id="PF00753">
    <property type="entry name" value="Lactamase_B"/>
    <property type="match status" value="1"/>
</dbReference>
<organism evidence="2 3">
    <name type="scientific">Streptomyces doebereineriae</name>
    <dbReference type="NCBI Taxonomy" id="3075528"/>
    <lineage>
        <taxon>Bacteria</taxon>
        <taxon>Bacillati</taxon>
        <taxon>Actinomycetota</taxon>
        <taxon>Actinomycetes</taxon>
        <taxon>Kitasatosporales</taxon>
        <taxon>Streptomycetaceae</taxon>
        <taxon>Streptomyces</taxon>
    </lineage>
</organism>
<dbReference type="PANTHER" id="PTHR42951:SF4">
    <property type="entry name" value="ACYL-COENZYME A THIOESTERASE MBLAC2"/>
    <property type="match status" value="1"/>
</dbReference>
<dbReference type="Gene3D" id="3.60.15.10">
    <property type="entry name" value="Ribonuclease Z/Hydroxyacylglutathione hydrolase-like"/>
    <property type="match status" value="1"/>
</dbReference>
<keyword evidence="3" id="KW-1185">Reference proteome</keyword>
<dbReference type="RefSeq" id="WP_311714198.1">
    <property type="nucleotide sequence ID" value="NZ_JAVREZ010000003.1"/>
</dbReference>
<dbReference type="CDD" id="cd16282">
    <property type="entry name" value="metallo-hydrolase-like_MBL-fold"/>
    <property type="match status" value="1"/>
</dbReference>
<protein>
    <submittedName>
        <fullName evidence="2">MBL fold metallo-hydrolase</fullName>
    </submittedName>
</protein>
<dbReference type="InterPro" id="IPR050855">
    <property type="entry name" value="NDM-1-like"/>
</dbReference>
<evidence type="ECO:0000259" key="1">
    <source>
        <dbReference type="SMART" id="SM00849"/>
    </source>
</evidence>